<gene>
    <name evidence="2" type="ORF">EW146_g3721</name>
</gene>
<evidence type="ECO:0000313" key="2">
    <source>
        <dbReference type="EMBL" id="THH17021.1"/>
    </source>
</evidence>
<feature type="region of interest" description="Disordered" evidence="1">
    <location>
        <begin position="73"/>
        <end position="118"/>
    </location>
</feature>
<organism evidence="2 3">
    <name type="scientific">Bondarzewia mesenterica</name>
    <dbReference type="NCBI Taxonomy" id="1095465"/>
    <lineage>
        <taxon>Eukaryota</taxon>
        <taxon>Fungi</taxon>
        <taxon>Dikarya</taxon>
        <taxon>Basidiomycota</taxon>
        <taxon>Agaricomycotina</taxon>
        <taxon>Agaricomycetes</taxon>
        <taxon>Russulales</taxon>
        <taxon>Bondarzewiaceae</taxon>
        <taxon>Bondarzewia</taxon>
    </lineage>
</organism>
<protein>
    <submittedName>
        <fullName evidence="2">Uncharacterized protein</fullName>
    </submittedName>
</protein>
<keyword evidence="3" id="KW-1185">Reference proteome</keyword>
<proteinExistence type="predicted"/>
<feature type="compositionally biased region" description="Low complexity" evidence="1">
    <location>
        <begin position="73"/>
        <end position="83"/>
    </location>
</feature>
<name>A0A4S4LYY0_9AGAM</name>
<sequence>MGGKERGIIQLTHHPLLRTITLIVSARTTTRPITALLDTMSYNNYNYSETPSPSDFAFHPSLDSYPNPDFYGQGYSSDSGYSSHTTFDSPAGPSSPFDDWGPSQPTEPHLPSIHQFPDYIPGLGEPVQQSSKAAASPPISEYGNAQCISVVIASKVLARGKGSEWQERVDAERRHGKQVARSTPMPAVGLTLAGHCLVVASTVILGGFCPVGNAVHASDR</sequence>
<dbReference type="AlphaFoldDB" id="A0A4S4LYY0"/>
<accession>A0A4S4LYY0</accession>
<comment type="caution">
    <text evidence="2">The sequence shown here is derived from an EMBL/GenBank/DDBJ whole genome shotgun (WGS) entry which is preliminary data.</text>
</comment>
<dbReference type="EMBL" id="SGPL01000130">
    <property type="protein sequence ID" value="THH17021.1"/>
    <property type="molecule type" value="Genomic_DNA"/>
</dbReference>
<evidence type="ECO:0000313" key="3">
    <source>
        <dbReference type="Proteomes" id="UP000310158"/>
    </source>
</evidence>
<reference evidence="2 3" key="1">
    <citation type="submission" date="2019-02" db="EMBL/GenBank/DDBJ databases">
        <title>Genome sequencing of the rare red list fungi Bondarzewia mesenterica.</title>
        <authorList>
            <person name="Buettner E."/>
            <person name="Kellner H."/>
        </authorList>
    </citation>
    <scope>NUCLEOTIDE SEQUENCE [LARGE SCALE GENOMIC DNA]</scope>
    <source>
        <strain evidence="2 3">DSM 108281</strain>
    </source>
</reference>
<evidence type="ECO:0000256" key="1">
    <source>
        <dbReference type="SAM" id="MobiDB-lite"/>
    </source>
</evidence>
<dbReference type="Proteomes" id="UP000310158">
    <property type="component" value="Unassembled WGS sequence"/>
</dbReference>